<evidence type="ECO:0000313" key="5">
    <source>
        <dbReference type="Proteomes" id="UP000065261"/>
    </source>
</evidence>
<dbReference type="PANTHER" id="PTHR30535:SF34">
    <property type="entry name" value="MOLYBDATE-BINDING PROTEIN MOLA"/>
    <property type="match status" value="1"/>
</dbReference>
<evidence type="ECO:0000256" key="2">
    <source>
        <dbReference type="SAM" id="SignalP"/>
    </source>
</evidence>
<dbReference type="SUPFAM" id="SSF53807">
    <property type="entry name" value="Helical backbone' metal receptor"/>
    <property type="match status" value="1"/>
</dbReference>
<dbReference type="CDD" id="cd01144">
    <property type="entry name" value="BtuF"/>
    <property type="match status" value="1"/>
</dbReference>
<dbReference type="NCBIfam" id="NF038402">
    <property type="entry name" value="TroA_like"/>
    <property type="match status" value="1"/>
</dbReference>
<dbReference type="EMBL" id="CP011034">
    <property type="protein sequence ID" value="ALS34102.1"/>
    <property type="molecule type" value="Genomic_DNA"/>
</dbReference>
<evidence type="ECO:0000256" key="1">
    <source>
        <dbReference type="ARBA" id="ARBA00022729"/>
    </source>
</evidence>
<accession>A0A0U2LQ94</accession>
<dbReference type="AlphaFoldDB" id="A0A0U2LQ94"/>
<feature type="chain" id="PRO_5006831192" evidence="2">
    <location>
        <begin position="21"/>
        <end position="291"/>
    </location>
</feature>
<dbReference type="Gene3D" id="3.40.50.1980">
    <property type="entry name" value="Nitrogenase molybdenum iron protein domain"/>
    <property type="match status" value="2"/>
</dbReference>
<dbReference type="KEGG" id="ptn:PTRA_a3086"/>
<evidence type="ECO:0000259" key="3">
    <source>
        <dbReference type="PROSITE" id="PS50983"/>
    </source>
</evidence>
<dbReference type="InterPro" id="IPR002491">
    <property type="entry name" value="ABC_transptr_periplasmic_BD"/>
</dbReference>
<protein>
    <submittedName>
        <fullName evidence="4">Vitamin B12 transport system substrate-binding protein</fullName>
    </submittedName>
</protein>
<sequence length="291" mass="32022">MLKQLVIGLLLLCVSQHAQANKIQIDKVQPAKALRIVALAPHIVENLYAIGAGDNIVGTVDYADYPAAAKNITRIGGYYGISIEKLLVLKPDIVIAWKSGNQSDDLAQIERLGIKLYLTDPTTVTGIADELLMLGKLTGNIKQSEQVVKAFNTKLAAIKAKQQGKSKLTGFYQLWSEPMMTVSKNTGISELMATCQVTNVFANSRTDYPQISIENVIVAKPQIIIIPDEKSATPQPTINWQQWPEIPAVKNKQFLSVNADLLHRFSARMLDGLADMCDKIAVSRQQIKNIQ</sequence>
<dbReference type="RefSeq" id="WP_058374156.1">
    <property type="nucleotide sequence ID" value="NZ_CP011034.1"/>
</dbReference>
<keyword evidence="1 2" id="KW-0732">Signal</keyword>
<feature type="signal peptide" evidence="2">
    <location>
        <begin position="1"/>
        <end position="20"/>
    </location>
</feature>
<organism evidence="4">
    <name type="scientific">Pseudoalteromonas translucida KMM 520</name>
    <dbReference type="NCBI Taxonomy" id="1315283"/>
    <lineage>
        <taxon>Bacteria</taxon>
        <taxon>Pseudomonadati</taxon>
        <taxon>Pseudomonadota</taxon>
        <taxon>Gammaproteobacteria</taxon>
        <taxon>Alteromonadales</taxon>
        <taxon>Pseudoalteromonadaceae</taxon>
        <taxon>Pseudoalteromonas</taxon>
    </lineage>
</organism>
<feature type="domain" description="Fe/B12 periplasmic-binding" evidence="3">
    <location>
        <begin position="35"/>
        <end position="285"/>
    </location>
</feature>
<evidence type="ECO:0000313" key="4">
    <source>
        <dbReference type="EMBL" id="ALS34102.1"/>
    </source>
</evidence>
<dbReference type="Pfam" id="PF01497">
    <property type="entry name" value="Peripla_BP_2"/>
    <property type="match status" value="1"/>
</dbReference>
<dbReference type="OrthoDB" id="6495095at2"/>
<dbReference type="PROSITE" id="PS50983">
    <property type="entry name" value="FE_B12_PBP"/>
    <property type="match status" value="1"/>
</dbReference>
<gene>
    <name evidence="4" type="primary">btuF</name>
    <name evidence="4" type="ORF">PTRA_a3086</name>
</gene>
<dbReference type="PATRIC" id="fig|1315283.4.peg.2690"/>
<dbReference type="PANTHER" id="PTHR30535">
    <property type="entry name" value="VITAMIN B12-BINDING PROTEIN"/>
    <property type="match status" value="1"/>
</dbReference>
<proteinExistence type="predicted"/>
<dbReference type="GO" id="GO:0071281">
    <property type="term" value="P:cellular response to iron ion"/>
    <property type="evidence" value="ECO:0007669"/>
    <property type="project" value="TreeGrafter"/>
</dbReference>
<name>A0A0U2LQ94_9GAMM</name>
<dbReference type="InterPro" id="IPR050902">
    <property type="entry name" value="ABC_Transporter_SBP"/>
</dbReference>
<dbReference type="InterPro" id="IPR054828">
    <property type="entry name" value="Vit_B12_bind_prot"/>
</dbReference>
<reference evidence="4 5" key="1">
    <citation type="submission" date="2015-03" db="EMBL/GenBank/DDBJ databases">
        <authorList>
            <person name="Murphy D."/>
        </authorList>
    </citation>
    <scope>NUCLEOTIDE SEQUENCE [LARGE SCALE GENOMIC DNA]</scope>
    <source>
        <strain evidence="4 5">KMM 520</strain>
    </source>
</reference>
<dbReference type="Proteomes" id="UP000065261">
    <property type="component" value="Chromosome I"/>
</dbReference>